<reference evidence="3 4" key="1">
    <citation type="submission" date="2019-02" db="EMBL/GenBank/DDBJ databases">
        <authorList>
            <person name="Fomenkov A."/>
            <person name="Dubinina G."/>
            <person name="Grabovich M."/>
            <person name="Vincze T."/>
            <person name="Roberts R.J."/>
        </authorList>
    </citation>
    <scope>NUCLEOTIDE SEQUENCE [LARGE SCALE GENOMIC DNA]</scope>
    <source>
        <strain evidence="3 4">P</strain>
    </source>
</reference>
<dbReference type="AlphaFoldDB" id="A0A5C1QBD2"/>
<dbReference type="OrthoDB" id="368025at2"/>
<keyword evidence="1" id="KW-0812">Transmembrane</keyword>
<keyword evidence="1" id="KW-0472">Membrane</keyword>
<feature type="transmembrane region" description="Helical" evidence="1">
    <location>
        <begin position="366"/>
        <end position="383"/>
    </location>
</feature>
<dbReference type="RefSeq" id="WP_149568071.1">
    <property type="nucleotide sequence ID" value="NZ_CP035807.1"/>
</dbReference>
<reference evidence="3 4" key="2">
    <citation type="submission" date="2019-09" db="EMBL/GenBank/DDBJ databases">
        <title>Complete Genome Sequence and Methylome Analysis of free living Spirochaetas.</title>
        <authorList>
            <person name="Leshcheva N."/>
            <person name="Mikheeva N."/>
        </authorList>
    </citation>
    <scope>NUCLEOTIDE SEQUENCE [LARGE SCALE GENOMIC DNA]</scope>
    <source>
        <strain evidence="3 4">P</strain>
    </source>
</reference>
<name>A0A5C1QBD2_9SPIO</name>
<dbReference type="CDD" id="cd00038">
    <property type="entry name" value="CAP_ED"/>
    <property type="match status" value="1"/>
</dbReference>
<dbReference type="InterPro" id="IPR018490">
    <property type="entry name" value="cNMP-bd_dom_sf"/>
</dbReference>
<evidence type="ECO:0000313" key="3">
    <source>
        <dbReference type="EMBL" id="QEN04831.1"/>
    </source>
</evidence>
<evidence type="ECO:0000259" key="2">
    <source>
        <dbReference type="PROSITE" id="PS50042"/>
    </source>
</evidence>
<dbReference type="KEGG" id="sper:EW093_08985"/>
<dbReference type="SUPFAM" id="SSF51206">
    <property type="entry name" value="cAMP-binding domain-like"/>
    <property type="match status" value="1"/>
</dbReference>
<feature type="transmembrane region" description="Helical" evidence="1">
    <location>
        <begin position="337"/>
        <end position="360"/>
    </location>
</feature>
<accession>A0A5C1QBD2</accession>
<keyword evidence="1" id="KW-1133">Transmembrane helix</keyword>
<dbReference type="EMBL" id="CP035807">
    <property type="protein sequence ID" value="QEN04831.1"/>
    <property type="molecule type" value="Genomic_DNA"/>
</dbReference>
<feature type="transmembrane region" description="Helical" evidence="1">
    <location>
        <begin position="164"/>
        <end position="182"/>
    </location>
</feature>
<keyword evidence="4" id="KW-1185">Reference proteome</keyword>
<dbReference type="PROSITE" id="PS50042">
    <property type="entry name" value="CNMP_BINDING_3"/>
    <property type="match status" value="1"/>
</dbReference>
<dbReference type="PANTHER" id="PTHR37938:SF1">
    <property type="entry name" value="BLL0215 PROTEIN"/>
    <property type="match status" value="1"/>
</dbReference>
<dbReference type="Proteomes" id="UP000323824">
    <property type="component" value="Chromosome"/>
</dbReference>
<proteinExistence type="predicted"/>
<evidence type="ECO:0000313" key="4">
    <source>
        <dbReference type="Proteomes" id="UP000323824"/>
    </source>
</evidence>
<sequence>MLNLKADLNPYFRELSETQLERILEITKEYNCKNGDLVYLQGEFCQNLIIVNSGSFLYRKKDQDVVIEEGVLLEGQFYDFESILVNSVTSCSLEAISEASLLVIDILGLKRLSRKKPIIPSLIKLQLPEKEAEIWTDTVLKREKVKKELHYKISRSFLWVLKKVLPYAVAIGLLILLSSFFIKDPSFKKVYTIYFICCLLGTALYYLNSKLIFIELDRTIVSKKSFNIFNVTKEHISIPIEKIEAVRSIYTSRLSRILNIGDISIDSPVEKLYLKGVYNPNKIVDDLNKYRNHRVNIDKAIDLSSFKYLLCKQNSKFIIENQIERDEHQIFAFRKSIIFFLIRSIPSLFVFISSTMFLYLLFEKAVILYLNLPVLFVVLWNFIDWSNDKYAFEGDKIIDIEKKPFLGKEKRIEADIKSIQSIKKEQKNIFQVLFNYGDIEISTISGKITYPSITNPDRVIDNLYLIKQYYYSKEESKNKLLRQEEFLNYTKYYQELNK</sequence>
<gene>
    <name evidence="3" type="ORF">EW093_08985</name>
</gene>
<dbReference type="InterPro" id="IPR014710">
    <property type="entry name" value="RmlC-like_jellyroll"/>
</dbReference>
<feature type="transmembrane region" description="Helical" evidence="1">
    <location>
        <begin position="188"/>
        <end position="208"/>
    </location>
</feature>
<evidence type="ECO:0000256" key="1">
    <source>
        <dbReference type="SAM" id="Phobius"/>
    </source>
</evidence>
<protein>
    <recommendedName>
        <fullName evidence="2">Cyclic nucleotide-binding domain-containing protein</fullName>
    </recommendedName>
</protein>
<dbReference type="PANTHER" id="PTHR37938">
    <property type="entry name" value="BLL0215 PROTEIN"/>
    <property type="match status" value="1"/>
</dbReference>
<dbReference type="InterPro" id="IPR000595">
    <property type="entry name" value="cNMP-bd_dom"/>
</dbReference>
<feature type="domain" description="Cyclic nucleotide-binding" evidence="2">
    <location>
        <begin position="11"/>
        <end position="112"/>
    </location>
</feature>
<dbReference type="Gene3D" id="2.60.120.10">
    <property type="entry name" value="Jelly Rolls"/>
    <property type="match status" value="1"/>
</dbReference>
<organism evidence="3 4">
    <name type="scientific">Thiospirochaeta perfilievii</name>
    <dbReference type="NCBI Taxonomy" id="252967"/>
    <lineage>
        <taxon>Bacteria</taxon>
        <taxon>Pseudomonadati</taxon>
        <taxon>Spirochaetota</taxon>
        <taxon>Spirochaetia</taxon>
        <taxon>Spirochaetales</taxon>
        <taxon>Spirochaetaceae</taxon>
        <taxon>Thiospirochaeta</taxon>
    </lineage>
</organism>